<keyword evidence="7" id="KW-0663">Pyridoxal phosphate</keyword>
<evidence type="ECO:0000259" key="11">
    <source>
        <dbReference type="Pfam" id="PF00266"/>
    </source>
</evidence>
<dbReference type="Proteomes" id="UP000285092">
    <property type="component" value="Unassembled WGS sequence"/>
</dbReference>
<dbReference type="Gene3D" id="1.10.260.50">
    <property type="match status" value="1"/>
</dbReference>
<evidence type="ECO:0000313" key="12">
    <source>
        <dbReference type="EMBL" id="RIV78732.1"/>
    </source>
</evidence>
<evidence type="ECO:0000256" key="6">
    <source>
        <dbReference type="ARBA" id="ARBA00022723"/>
    </source>
</evidence>
<dbReference type="GO" id="GO:0008483">
    <property type="term" value="F:transaminase activity"/>
    <property type="evidence" value="ECO:0007669"/>
    <property type="project" value="UniProtKB-KW"/>
</dbReference>
<dbReference type="PANTHER" id="PTHR11601:SF34">
    <property type="entry name" value="CYSTEINE DESULFURASE"/>
    <property type="match status" value="1"/>
</dbReference>
<organism evidence="12 13">
    <name type="scientific">Pelagerythrobacter aerophilus</name>
    <dbReference type="NCBI Taxonomy" id="2306995"/>
    <lineage>
        <taxon>Bacteria</taxon>
        <taxon>Pseudomonadati</taxon>
        <taxon>Pseudomonadota</taxon>
        <taxon>Alphaproteobacteria</taxon>
        <taxon>Sphingomonadales</taxon>
        <taxon>Erythrobacteraceae</taxon>
        <taxon>Pelagerythrobacter</taxon>
    </lineage>
</organism>
<protein>
    <recommendedName>
        <fullName evidence="4">Cysteine desulfurase</fullName>
    </recommendedName>
</protein>
<dbReference type="PIRSF" id="PIRSF005572">
    <property type="entry name" value="NifS"/>
    <property type="match status" value="1"/>
</dbReference>
<accession>A0A418NIQ8</accession>
<dbReference type="Pfam" id="PF00266">
    <property type="entry name" value="Aminotran_5"/>
    <property type="match status" value="1"/>
</dbReference>
<dbReference type="GO" id="GO:0031071">
    <property type="term" value="F:cysteine desulfurase activity"/>
    <property type="evidence" value="ECO:0007669"/>
    <property type="project" value="UniProtKB-EC"/>
</dbReference>
<dbReference type="InterPro" id="IPR016454">
    <property type="entry name" value="Cysteine_dSase"/>
</dbReference>
<evidence type="ECO:0000256" key="8">
    <source>
        <dbReference type="ARBA" id="ARBA00023004"/>
    </source>
</evidence>
<dbReference type="Gene3D" id="3.40.640.10">
    <property type="entry name" value="Type I PLP-dependent aspartate aminotransferase-like (Major domain)"/>
    <property type="match status" value="1"/>
</dbReference>
<keyword evidence="13" id="KW-1185">Reference proteome</keyword>
<evidence type="ECO:0000256" key="3">
    <source>
        <dbReference type="ARBA" id="ARBA00006490"/>
    </source>
</evidence>
<name>A0A418NIQ8_9SPHN</name>
<sequence length="381" mass="40087">MWVPLQTGWRARSRWLYSAATRNRNSFEHRPIPDRIYLDHAATTPLRPEARAAMEEGFGLWANPSSPHAEGRKAKAALEDARARVKAALGWPGEVIFTSGASEALAIALQRAKADRRIVSAVEHDAVFRAAPDAAVLPVLAGEVDPAALDAALAQPGRAVVAVQQVNPETGTLVWPSDAGTLRSRVHAAGALLLADCSQSAGKLPLPDADMVVVSAHKLGGPVGVGALLVRDFAMLEPVGGHERGYRAGTENLPTILGFAAALEAGRLGGWTTSEAQRQSFAAALADRRVMPGAVQCGHILALTHPALSAQALLIRLDAMGFAVSAGSACSSGTLKKSRVLEAFGVDDETAARTIRVSLGWSTTAEELDRFAEAWAELSNA</sequence>
<comment type="function">
    <text evidence="2">Catalyzes the removal of elemental sulfur atoms from cysteine to produce alanine. Seems to participate in the biosynthesis of the nitrogenase metalloclusters by providing the inorganic sulfur required for the Fe-S core formation.</text>
</comment>
<keyword evidence="12" id="KW-0032">Aminotransferase</keyword>
<evidence type="ECO:0000256" key="5">
    <source>
        <dbReference type="ARBA" id="ARBA00022679"/>
    </source>
</evidence>
<gene>
    <name evidence="12" type="ORF">D2V04_08035</name>
</gene>
<keyword evidence="9" id="KW-0411">Iron-sulfur</keyword>
<evidence type="ECO:0000256" key="9">
    <source>
        <dbReference type="ARBA" id="ARBA00023014"/>
    </source>
</evidence>
<dbReference type="Gene3D" id="3.90.1150.10">
    <property type="entry name" value="Aspartate Aminotransferase, domain 1"/>
    <property type="match status" value="1"/>
</dbReference>
<dbReference type="GO" id="GO:0051536">
    <property type="term" value="F:iron-sulfur cluster binding"/>
    <property type="evidence" value="ECO:0007669"/>
    <property type="project" value="UniProtKB-KW"/>
</dbReference>
<dbReference type="InterPro" id="IPR015424">
    <property type="entry name" value="PyrdxlP-dep_Trfase"/>
</dbReference>
<dbReference type="GO" id="GO:0046872">
    <property type="term" value="F:metal ion binding"/>
    <property type="evidence" value="ECO:0007669"/>
    <property type="project" value="UniProtKB-KW"/>
</dbReference>
<evidence type="ECO:0000256" key="2">
    <source>
        <dbReference type="ARBA" id="ARBA00003120"/>
    </source>
</evidence>
<dbReference type="InterPro" id="IPR015422">
    <property type="entry name" value="PyrdxlP-dep_Trfase_small"/>
</dbReference>
<dbReference type="InterPro" id="IPR015421">
    <property type="entry name" value="PyrdxlP-dep_Trfase_major"/>
</dbReference>
<comment type="catalytic activity">
    <reaction evidence="10">
        <text>(sulfur carrier)-H + L-cysteine = (sulfur carrier)-SH + L-alanine</text>
        <dbReference type="Rhea" id="RHEA:43892"/>
        <dbReference type="Rhea" id="RHEA-COMP:14737"/>
        <dbReference type="Rhea" id="RHEA-COMP:14739"/>
        <dbReference type="ChEBI" id="CHEBI:29917"/>
        <dbReference type="ChEBI" id="CHEBI:35235"/>
        <dbReference type="ChEBI" id="CHEBI:57972"/>
        <dbReference type="ChEBI" id="CHEBI:64428"/>
        <dbReference type="EC" id="2.8.1.7"/>
    </reaction>
</comment>
<dbReference type="PANTHER" id="PTHR11601">
    <property type="entry name" value="CYSTEINE DESULFURYLASE FAMILY MEMBER"/>
    <property type="match status" value="1"/>
</dbReference>
<reference evidence="12 13" key="1">
    <citation type="submission" date="2018-08" db="EMBL/GenBank/DDBJ databases">
        <title>Altererythrobacter sp.Ery1 and Ery12, the genome sequencing of novel strains in genus Alterythrobacter.</title>
        <authorList>
            <person name="Cheng H."/>
            <person name="Wu Y.-H."/>
            <person name="Fang C."/>
            <person name="Xu X.-W."/>
        </authorList>
    </citation>
    <scope>NUCLEOTIDE SEQUENCE [LARGE SCALE GENOMIC DNA]</scope>
    <source>
        <strain evidence="12 13">Ery1</strain>
    </source>
</reference>
<keyword evidence="6" id="KW-0479">Metal-binding</keyword>
<dbReference type="SUPFAM" id="SSF53383">
    <property type="entry name" value="PLP-dependent transferases"/>
    <property type="match status" value="1"/>
</dbReference>
<dbReference type="InterPro" id="IPR000192">
    <property type="entry name" value="Aminotrans_V_dom"/>
</dbReference>
<comment type="caution">
    <text evidence="12">The sequence shown here is derived from an EMBL/GenBank/DDBJ whole genome shotgun (WGS) entry which is preliminary data.</text>
</comment>
<dbReference type="OrthoDB" id="9808002at2"/>
<evidence type="ECO:0000256" key="1">
    <source>
        <dbReference type="ARBA" id="ARBA00001933"/>
    </source>
</evidence>
<feature type="domain" description="Aminotransferase class V" evidence="11">
    <location>
        <begin position="36"/>
        <end position="371"/>
    </location>
</feature>
<evidence type="ECO:0000256" key="4">
    <source>
        <dbReference type="ARBA" id="ARBA00013558"/>
    </source>
</evidence>
<comment type="cofactor">
    <cofactor evidence="1">
        <name>pyridoxal 5'-phosphate</name>
        <dbReference type="ChEBI" id="CHEBI:597326"/>
    </cofactor>
</comment>
<proteinExistence type="inferred from homology"/>
<dbReference type="AlphaFoldDB" id="A0A418NIQ8"/>
<evidence type="ECO:0000256" key="7">
    <source>
        <dbReference type="ARBA" id="ARBA00022898"/>
    </source>
</evidence>
<comment type="similarity">
    <text evidence="3">Belongs to the class-V pyridoxal-phosphate-dependent aminotransferase family. NifS/IscS subfamily.</text>
</comment>
<evidence type="ECO:0000256" key="10">
    <source>
        <dbReference type="ARBA" id="ARBA00050776"/>
    </source>
</evidence>
<evidence type="ECO:0000313" key="13">
    <source>
        <dbReference type="Proteomes" id="UP000285092"/>
    </source>
</evidence>
<keyword evidence="8" id="KW-0408">Iron</keyword>
<keyword evidence="5 12" id="KW-0808">Transferase</keyword>
<dbReference type="EMBL" id="QXFK01000015">
    <property type="protein sequence ID" value="RIV78732.1"/>
    <property type="molecule type" value="Genomic_DNA"/>
</dbReference>